<keyword evidence="1" id="KW-0732">Signal</keyword>
<feature type="chain" id="PRO_5026742087" evidence="1">
    <location>
        <begin position="21"/>
        <end position="1080"/>
    </location>
</feature>
<dbReference type="Gene3D" id="2.60.120.200">
    <property type="match status" value="1"/>
</dbReference>
<dbReference type="InterPro" id="IPR036909">
    <property type="entry name" value="Cyt_c-like_dom_sf"/>
</dbReference>
<evidence type="ECO:0000259" key="3">
    <source>
        <dbReference type="Pfam" id="PF07587"/>
    </source>
</evidence>
<evidence type="ECO:0000256" key="1">
    <source>
        <dbReference type="SAM" id="SignalP"/>
    </source>
</evidence>
<sequence>MNKLAFILSLLAGILLFSCGGPELPPGVEEAYAQLPENVDFNQHIKPVLSDKCYICHGPDEAEVKAGLQLHLQELAYAELAQSPGKYAIKPGNLNKSEIVHRILSDDPEILMPSPDSHLSLSDREKALLIKWIEQGAEYKDHWAFTPPEKRSIPEVESEASLVNPIDHFILSRLESEGLGFSQEADKETLLRRVSFDLTGLPPSLDEIEDFLNDDSESAYEKVVDRLLASPHYGEQRAVDWLDVSRYADTHGYTVDRYRDVSAWRDWVISSFNSNMPYDTFLQWQLAGDMMEDPTHEQILATTFNRLHPQNMEGGIVDEEFRVAYVSDRTDVLGEGLMGITMACAKCHDHKYDPISQKNYYELYSFFNNVNESGQISWDFSMPVPSLLLPTKEQEDFLAYINKLVDQDENALELARKEDENLAKKWLTNQEYKNIDPKALPEKLVIHYDFDQFKLFNKLNPAQKGRMRTQFTENEKSHFTEGYSGKGLQMDGDVWLDLDKLGIYRRNEPFSIGIRIYVPKDLENGVIFHKMVGTRLYNYRGYHLNLKDNKIEMLLAHVWPDNALVEETLEDIPKEQWVQLTMTYDGSSRADGLKLYLNGEPMKTRVVIDNLYKDIIFNDYEGSPLDNPEEPGLQIGARWRGKGIGGAIVDDLLVFQKSLSPTEVMQISDPGGLSGILKKPYEDLSEDEQKGLMEYFWSTRSQKFRKSIASLKKTRGVQVDSMDRVKEIMVMKEMEKPRESFVLDRGQYDVYGEQVFPSTPERIFAFPDSLPKNRLGLAKWLVSKDHPLTARVAVNRYWQRMFGTGIVKTAEDFGNQGELPSHPELLDWLALEFMNSGWDVKALHKLMVMSRTYRQSSLSTEELLERDKENRLLARGPSKRLSGEMLRDNVLAASGLLNKTLGGESVRPYQPEGLWKINGAEYEQDKGENLYRRSMYTIWKRSVPHPTIATFDAPDRSICTVRRQETNTPLQALVLLNDPTYIEAARVLGKKMSDFQQTEEGIAKAFKLLTGRAIRAGEQELLSELQKEEYDKFKSNPRKSLGWLNSGAFRISAGDDTALIAANAVVASAIMNLDAMITKR</sequence>
<accession>A0A6L9EDU6</accession>
<dbReference type="InterPro" id="IPR022655">
    <property type="entry name" value="DUF1553"/>
</dbReference>
<dbReference type="SUPFAM" id="SSF46626">
    <property type="entry name" value="Cytochrome c"/>
    <property type="match status" value="1"/>
</dbReference>
<dbReference type="Pfam" id="PF13385">
    <property type="entry name" value="Laminin_G_3"/>
    <property type="match status" value="1"/>
</dbReference>
<gene>
    <name evidence="5" type="ORF">GTQ38_12730</name>
</gene>
<reference evidence="5 6" key="1">
    <citation type="submission" date="2020-01" db="EMBL/GenBank/DDBJ databases">
        <title>Bacteria diversity of Porities sp.</title>
        <authorList>
            <person name="Wang G."/>
        </authorList>
    </citation>
    <scope>NUCLEOTIDE SEQUENCE [LARGE SCALE GENOMIC DNA]</scope>
    <source>
        <strain evidence="5 6">R33</strain>
    </source>
</reference>
<evidence type="ECO:0000313" key="6">
    <source>
        <dbReference type="Proteomes" id="UP000475249"/>
    </source>
</evidence>
<dbReference type="PANTHER" id="PTHR35889">
    <property type="entry name" value="CYCLOINULO-OLIGOSACCHARIDE FRUCTANOTRANSFERASE-RELATED"/>
    <property type="match status" value="1"/>
</dbReference>
<dbReference type="GO" id="GO:0004553">
    <property type="term" value="F:hydrolase activity, hydrolyzing O-glycosyl compounds"/>
    <property type="evidence" value="ECO:0007669"/>
    <property type="project" value="UniProtKB-ARBA"/>
</dbReference>
<protein>
    <submittedName>
        <fullName evidence="5">DUF1553 domain-containing protein</fullName>
    </submittedName>
</protein>
<dbReference type="PANTHER" id="PTHR35889:SF3">
    <property type="entry name" value="F-BOX DOMAIN-CONTAINING PROTEIN"/>
    <property type="match status" value="1"/>
</dbReference>
<keyword evidence="6" id="KW-1185">Reference proteome</keyword>
<dbReference type="SUPFAM" id="SSF49899">
    <property type="entry name" value="Concanavalin A-like lectins/glucanases"/>
    <property type="match status" value="1"/>
</dbReference>
<feature type="domain" description="DUF1549" evidence="2">
    <location>
        <begin position="165"/>
        <end position="371"/>
    </location>
</feature>
<proteinExistence type="predicted"/>
<evidence type="ECO:0000259" key="2">
    <source>
        <dbReference type="Pfam" id="PF07583"/>
    </source>
</evidence>
<feature type="domain" description="Cytochrome C Planctomycete-type" evidence="4">
    <location>
        <begin position="53"/>
        <end position="116"/>
    </location>
</feature>
<dbReference type="Pfam" id="PF07587">
    <property type="entry name" value="PSD1"/>
    <property type="match status" value="1"/>
</dbReference>
<dbReference type="InterPro" id="IPR013320">
    <property type="entry name" value="ConA-like_dom_sf"/>
</dbReference>
<dbReference type="GO" id="GO:0005975">
    <property type="term" value="P:carbohydrate metabolic process"/>
    <property type="evidence" value="ECO:0007669"/>
    <property type="project" value="UniProtKB-ARBA"/>
</dbReference>
<dbReference type="RefSeq" id="WP_161435900.1">
    <property type="nucleotide sequence ID" value="NZ_WXYO01000005.1"/>
</dbReference>
<dbReference type="GO" id="GO:0020037">
    <property type="term" value="F:heme binding"/>
    <property type="evidence" value="ECO:0007669"/>
    <property type="project" value="InterPro"/>
</dbReference>
<dbReference type="PROSITE" id="PS51257">
    <property type="entry name" value="PROKAR_LIPOPROTEIN"/>
    <property type="match status" value="1"/>
</dbReference>
<evidence type="ECO:0000259" key="4">
    <source>
        <dbReference type="Pfam" id="PF07635"/>
    </source>
</evidence>
<feature type="domain" description="DUF1553" evidence="3">
    <location>
        <begin position="773"/>
        <end position="1024"/>
    </location>
</feature>
<evidence type="ECO:0000313" key="5">
    <source>
        <dbReference type="EMBL" id="NAS12876.1"/>
    </source>
</evidence>
<dbReference type="EMBL" id="WXYO01000005">
    <property type="protein sequence ID" value="NAS12876.1"/>
    <property type="molecule type" value="Genomic_DNA"/>
</dbReference>
<dbReference type="AlphaFoldDB" id="A0A6L9EDU6"/>
<name>A0A6L9EDU6_9FLAO</name>
<dbReference type="InterPro" id="IPR011429">
    <property type="entry name" value="Cyt_c_Planctomycete-type"/>
</dbReference>
<dbReference type="GO" id="GO:0009055">
    <property type="term" value="F:electron transfer activity"/>
    <property type="evidence" value="ECO:0007669"/>
    <property type="project" value="InterPro"/>
</dbReference>
<feature type="signal peptide" evidence="1">
    <location>
        <begin position="1"/>
        <end position="20"/>
    </location>
</feature>
<dbReference type="Pfam" id="PF07635">
    <property type="entry name" value="PSCyt1"/>
    <property type="match status" value="1"/>
</dbReference>
<dbReference type="InterPro" id="IPR011444">
    <property type="entry name" value="DUF1549"/>
</dbReference>
<organism evidence="5 6">
    <name type="scientific">Poritiphilus flavus</name>
    <dbReference type="NCBI Taxonomy" id="2697053"/>
    <lineage>
        <taxon>Bacteria</taxon>
        <taxon>Pseudomonadati</taxon>
        <taxon>Bacteroidota</taxon>
        <taxon>Flavobacteriia</taxon>
        <taxon>Flavobacteriales</taxon>
        <taxon>Flavobacteriaceae</taxon>
        <taxon>Poritiphilus</taxon>
    </lineage>
</organism>
<comment type="caution">
    <text evidence="5">The sequence shown here is derived from an EMBL/GenBank/DDBJ whole genome shotgun (WGS) entry which is preliminary data.</text>
</comment>
<dbReference type="Proteomes" id="UP000475249">
    <property type="component" value="Unassembled WGS sequence"/>
</dbReference>
<dbReference type="Pfam" id="PF07583">
    <property type="entry name" value="PSCyt2"/>
    <property type="match status" value="1"/>
</dbReference>